<dbReference type="EMBL" id="LSSM01007488">
    <property type="protein sequence ID" value="OMJ08081.1"/>
    <property type="molecule type" value="Genomic_DNA"/>
</dbReference>
<protein>
    <submittedName>
        <fullName evidence="1">Uncharacterized protein</fullName>
    </submittedName>
</protein>
<evidence type="ECO:0000313" key="1">
    <source>
        <dbReference type="EMBL" id="OMJ08081.1"/>
    </source>
</evidence>
<dbReference type="Proteomes" id="UP000187429">
    <property type="component" value="Unassembled WGS sequence"/>
</dbReference>
<reference evidence="2" key="1">
    <citation type="submission" date="2017-01" db="EMBL/GenBank/DDBJ databases">
        <authorList>
            <person name="Wang Y."/>
            <person name="White M."/>
            <person name="Kvist S."/>
            <person name="Moncalvo J.-M."/>
        </authorList>
    </citation>
    <scope>NUCLEOTIDE SEQUENCE [LARGE SCALE GENOMIC DNA]</scope>
    <source>
        <strain evidence="2">ID-206-W2</strain>
    </source>
</reference>
<dbReference type="AlphaFoldDB" id="A0A1R1X0C6"/>
<gene>
    <name evidence="1" type="ORF">AYI69_g11208</name>
</gene>
<comment type="caution">
    <text evidence="1">The sequence shown here is derived from an EMBL/GenBank/DDBJ whole genome shotgun (WGS) entry which is preliminary data.</text>
</comment>
<accession>A0A1R1X0C6</accession>
<keyword evidence="2" id="KW-1185">Reference proteome</keyword>
<organism evidence="1 2">
    <name type="scientific">Smittium culicis</name>
    <dbReference type="NCBI Taxonomy" id="133412"/>
    <lineage>
        <taxon>Eukaryota</taxon>
        <taxon>Fungi</taxon>
        <taxon>Fungi incertae sedis</taxon>
        <taxon>Zoopagomycota</taxon>
        <taxon>Kickxellomycotina</taxon>
        <taxon>Harpellomycetes</taxon>
        <taxon>Harpellales</taxon>
        <taxon>Legeriomycetaceae</taxon>
        <taxon>Smittium</taxon>
    </lineage>
</organism>
<sequence length="116" mass="13697">MNSANNTIVKRNKKFGATNKIINISHKYKQFQKANKIPDSKKIDDIKERRFVKVNKLIICESNNYCYELNHYSQRHIDTYSTPINSILKSSNIRLIRNFDFPPKNSKNNTKIQNHL</sequence>
<name>A0A1R1X0C6_9FUNG</name>
<evidence type="ECO:0000313" key="2">
    <source>
        <dbReference type="Proteomes" id="UP000187429"/>
    </source>
</evidence>
<proteinExistence type="predicted"/>